<comment type="subcellular location">
    <subcellularLocation>
        <location evidence="1 5">Cytoplasm</location>
        <location evidence="1 5">Cytoskeleton</location>
        <location evidence="1 5">Microtubule organizing center</location>
    </subcellularLocation>
</comment>
<keyword evidence="4 5" id="KW-0206">Cytoskeleton</keyword>
<organism evidence="7 8">
    <name type="scientific">Diversispora eburnea</name>
    <dbReference type="NCBI Taxonomy" id="1213867"/>
    <lineage>
        <taxon>Eukaryota</taxon>
        <taxon>Fungi</taxon>
        <taxon>Fungi incertae sedis</taxon>
        <taxon>Mucoromycota</taxon>
        <taxon>Glomeromycotina</taxon>
        <taxon>Glomeromycetes</taxon>
        <taxon>Diversisporales</taxon>
        <taxon>Diversisporaceae</taxon>
        <taxon>Diversispora</taxon>
    </lineage>
</organism>
<dbReference type="GO" id="GO:0005874">
    <property type="term" value="C:microtubule"/>
    <property type="evidence" value="ECO:0007669"/>
    <property type="project" value="UniProtKB-KW"/>
</dbReference>
<dbReference type="GO" id="GO:0000278">
    <property type="term" value="P:mitotic cell cycle"/>
    <property type="evidence" value="ECO:0007669"/>
    <property type="project" value="TreeGrafter"/>
</dbReference>
<dbReference type="GO" id="GO:0031122">
    <property type="term" value="P:cytoplasmic microtubule organization"/>
    <property type="evidence" value="ECO:0007669"/>
    <property type="project" value="TreeGrafter"/>
</dbReference>
<dbReference type="Proteomes" id="UP000789706">
    <property type="component" value="Unassembled WGS sequence"/>
</dbReference>
<dbReference type="GO" id="GO:0043015">
    <property type="term" value="F:gamma-tubulin binding"/>
    <property type="evidence" value="ECO:0007669"/>
    <property type="project" value="InterPro"/>
</dbReference>
<sequence>MLHELLLALSGFPGDLFVAFPDQNFTIPPDFPFLHEAEKSSLERLAILGKYYRTITNFLALQHGRKENPTNLNIIAPGGDKTAKKHLNGSFVHALCNALNEVLKDFQKTVIECEIRILSKEDNMGGVVPVSQIVAAFGEYYIIFPHLNQLIIEINQKPEEYFGCQILNLIIEKCNTGVPELRTIMLKLFQACNEVMYKHITSWMVYGHLQDPYGEFF</sequence>
<dbReference type="GO" id="GO:0000930">
    <property type="term" value="C:gamma-tubulin complex"/>
    <property type="evidence" value="ECO:0007669"/>
    <property type="project" value="TreeGrafter"/>
</dbReference>
<protein>
    <recommendedName>
        <fullName evidence="5">Spindle pole body component</fullName>
    </recommendedName>
</protein>
<dbReference type="PANTHER" id="PTHR19302:SF27">
    <property type="entry name" value="GAMMA-TUBULIN COMPLEX COMPONENT 4"/>
    <property type="match status" value="1"/>
</dbReference>
<evidence type="ECO:0000259" key="6">
    <source>
        <dbReference type="Pfam" id="PF17681"/>
    </source>
</evidence>
<gene>
    <name evidence="7" type="ORF">DEBURN_LOCUS8524</name>
</gene>
<keyword evidence="2 5" id="KW-0963">Cytoplasm</keyword>
<dbReference type="GO" id="GO:0000922">
    <property type="term" value="C:spindle pole"/>
    <property type="evidence" value="ECO:0007669"/>
    <property type="project" value="InterPro"/>
</dbReference>
<name>A0A9N9BXZ8_9GLOM</name>
<evidence type="ECO:0000256" key="5">
    <source>
        <dbReference type="RuleBase" id="RU363050"/>
    </source>
</evidence>
<comment type="caution">
    <text evidence="7">The sequence shown here is derived from an EMBL/GenBank/DDBJ whole genome shotgun (WGS) entry which is preliminary data.</text>
</comment>
<feature type="non-terminal residue" evidence="7">
    <location>
        <position position="217"/>
    </location>
</feature>
<dbReference type="PANTHER" id="PTHR19302">
    <property type="entry name" value="GAMMA TUBULIN COMPLEX PROTEIN"/>
    <property type="match status" value="1"/>
</dbReference>
<evidence type="ECO:0000313" key="8">
    <source>
        <dbReference type="Proteomes" id="UP000789706"/>
    </source>
</evidence>
<reference evidence="7" key="1">
    <citation type="submission" date="2021-06" db="EMBL/GenBank/DDBJ databases">
        <authorList>
            <person name="Kallberg Y."/>
            <person name="Tangrot J."/>
            <person name="Rosling A."/>
        </authorList>
    </citation>
    <scope>NUCLEOTIDE SEQUENCE</scope>
    <source>
        <strain evidence="7">AZ414A</strain>
    </source>
</reference>
<dbReference type="GO" id="GO:0051225">
    <property type="term" value="P:spindle assembly"/>
    <property type="evidence" value="ECO:0007669"/>
    <property type="project" value="TreeGrafter"/>
</dbReference>
<accession>A0A9N9BXZ8</accession>
<comment type="similarity">
    <text evidence="5">Belongs to the TUBGCP family.</text>
</comment>
<proteinExistence type="inferred from homology"/>
<dbReference type="GO" id="GO:0051011">
    <property type="term" value="F:microtubule minus-end binding"/>
    <property type="evidence" value="ECO:0007669"/>
    <property type="project" value="TreeGrafter"/>
</dbReference>
<dbReference type="OrthoDB" id="1608002at2759"/>
<dbReference type="EMBL" id="CAJVPK010001274">
    <property type="protein sequence ID" value="CAG8579941.1"/>
    <property type="molecule type" value="Genomic_DNA"/>
</dbReference>
<evidence type="ECO:0000313" key="7">
    <source>
        <dbReference type="EMBL" id="CAG8579941.1"/>
    </source>
</evidence>
<keyword evidence="3 5" id="KW-0493">Microtubule</keyword>
<dbReference type="GO" id="GO:0007020">
    <property type="term" value="P:microtubule nucleation"/>
    <property type="evidence" value="ECO:0007669"/>
    <property type="project" value="InterPro"/>
</dbReference>
<dbReference type="AlphaFoldDB" id="A0A9N9BXZ8"/>
<evidence type="ECO:0000256" key="1">
    <source>
        <dbReference type="ARBA" id="ARBA00004267"/>
    </source>
</evidence>
<keyword evidence="8" id="KW-1185">Reference proteome</keyword>
<evidence type="ECO:0000256" key="2">
    <source>
        <dbReference type="ARBA" id="ARBA00022490"/>
    </source>
</evidence>
<dbReference type="InterPro" id="IPR041470">
    <property type="entry name" value="GCP_N"/>
</dbReference>
<dbReference type="InterPro" id="IPR007259">
    <property type="entry name" value="GCP"/>
</dbReference>
<evidence type="ECO:0000256" key="4">
    <source>
        <dbReference type="ARBA" id="ARBA00023212"/>
    </source>
</evidence>
<feature type="domain" description="Gamma tubulin complex component protein N-terminal" evidence="6">
    <location>
        <begin position="2"/>
        <end position="217"/>
    </location>
</feature>
<dbReference type="Pfam" id="PF17681">
    <property type="entry name" value="GCP_N_terminal"/>
    <property type="match status" value="1"/>
</dbReference>
<dbReference type="GO" id="GO:0051321">
    <property type="term" value="P:meiotic cell cycle"/>
    <property type="evidence" value="ECO:0007669"/>
    <property type="project" value="TreeGrafter"/>
</dbReference>
<evidence type="ECO:0000256" key="3">
    <source>
        <dbReference type="ARBA" id="ARBA00022701"/>
    </source>
</evidence>